<dbReference type="PANTHER" id="PTHR12902">
    <property type="entry name" value="WASP-1"/>
    <property type="match status" value="1"/>
</dbReference>
<dbReference type="GO" id="GO:0030036">
    <property type="term" value="P:actin cytoskeleton organization"/>
    <property type="evidence" value="ECO:0007669"/>
    <property type="project" value="UniProtKB-UniRule"/>
</dbReference>
<name>A0A6V7QJX2_ANACO</name>
<evidence type="ECO:0000259" key="4">
    <source>
        <dbReference type="PROSITE" id="PS51082"/>
    </source>
</evidence>
<evidence type="ECO:0000313" key="5">
    <source>
        <dbReference type="EMBL" id="CAD1843241.1"/>
    </source>
</evidence>
<keyword evidence="2" id="KW-0206">Cytoskeleton</keyword>
<comment type="similarity">
    <text evidence="1 2">Belongs to the SCAR/WAVE family.</text>
</comment>
<dbReference type="GO" id="GO:0034237">
    <property type="term" value="F:protein kinase A regulatory subunit binding"/>
    <property type="evidence" value="ECO:0007669"/>
    <property type="project" value="TreeGrafter"/>
</dbReference>
<reference evidence="5" key="1">
    <citation type="submission" date="2020-07" db="EMBL/GenBank/DDBJ databases">
        <authorList>
            <person name="Lin J."/>
        </authorList>
    </citation>
    <scope>NUCLEOTIDE SEQUENCE</scope>
</reference>
<feature type="domain" description="WH2" evidence="4">
    <location>
        <begin position="1117"/>
        <end position="1135"/>
    </location>
</feature>
<dbReference type="GO" id="GO:0005856">
    <property type="term" value="C:cytoskeleton"/>
    <property type="evidence" value="ECO:0007669"/>
    <property type="project" value="UniProtKB-SubCell"/>
</dbReference>
<feature type="compositionally biased region" description="Low complexity" evidence="3">
    <location>
        <begin position="63"/>
        <end position="79"/>
    </location>
</feature>
<proteinExistence type="inferred from homology"/>
<dbReference type="InterPro" id="IPR028288">
    <property type="entry name" value="SCAR/WAVE_fam"/>
</dbReference>
<keyword evidence="2" id="KW-0963">Cytoplasm</keyword>
<dbReference type="GO" id="GO:2000601">
    <property type="term" value="P:positive regulation of Arp2/3 complex-mediated actin nucleation"/>
    <property type="evidence" value="ECO:0007669"/>
    <property type="project" value="TreeGrafter"/>
</dbReference>
<dbReference type="AlphaFoldDB" id="A0A6V7QJX2"/>
<keyword evidence="2" id="KW-0009">Actin-binding</keyword>
<dbReference type="GO" id="GO:0003779">
    <property type="term" value="F:actin binding"/>
    <property type="evidence" value="ECO:0007669"/>
    <property type="project" value="UniProtKB-UniRule"/>
</dbReference>
<feature type="region of interest" description="Disordered" evidence="3">
    <location>
        <begin position="45"/>
        <end position="79"/>
    </location>
</feature>
<comment type="subcellular location">
    <subcellularLocation>
        <location evidence="2">Cytoplasm</location>
        <location evidence="2">Cytoskeleton</location>
    </subcellularLocation>
</comment>
<dbReference type="GO" id="GO:0071933">
    <property type="term" value="F:Arp2/3 complex binding"/>
    <property type="evidence" value="ECO:0007669"/>
    <property type="project" value="TreeGrafter"/>
</dbReference>
<dbReference type="EMBL" id="LR862136">
    <property type="protein sequence ID" value="CAD1843241.1"/>
    <property type="molecule type" value="Genomic_DNA"/>
</dbReference>
<evidence type="ECO:0000256" key="1">
    <source>
        <dbReference type="ARBA" id="ARBA00006993"/>
    </source>
</evidence>
<sequence>MEPRRELSAHPDRDRRLLELRGEGRGEGGRCLWCGSRCGTSTGWEIGSSTEGPRSGRSQKRFSMGSPSRGSSGSCASSGISPSWHMVESGDWMCNVEGADYVSIETKFWQLTSNSCKGRKVLRRVQNIEAALPTLEKAIQGQKSHIHFAYVAGSDWHAHIRNEQSHLLSTELPRFMMDSYEECRDPPRLYLLDKFDSAGGGACQKRYSDPSYFRRAWSMSKMGKAESFQKEKKIHKTKRKVSRLRSGELLQHVLGASGYNSRPRFTSPSTDGQFFSEHRTNGTHFASSSTDGQSFTENRSTPDMRYNLEVVSRSTSFSSKPRLSFVEQVVDTEIDYDSLSDAKLHDKHSDASPSVLHDELNGDGSNDDCYQNGSVIGPDVATSSYVTWEEKTEIIKPSSSLSCDDVIIAEVENLETAHMNFEQPDIDHSDKGIQDIDHSDKGILDQQGVLPEIAKAPVSSSAPTHFEEITSETDNYMDALNTLESETEAEAECQTKREVNLLSNPSSEGIQVGTEKMQVQDLQPPDISGSEAINTSHSMLNEHDSGNSSKTVPSDSLEQLLPPHNILNEISGSNDHDGATMTTDECVGDNLSSVTGVCSIVESQTIPTVNISGLSSTKLWTNAGLFGLEPSKPPDFGALNVVQDNPIPESSDSAHDLSSDRVKLKLEAVDIPNGNMSTESNFVGRMDDNKPGKQNLASEIDEPIGEPANSIHAYSSGTDLVRKKDVSPIADLPVACNITPEHNDSGGGTKNISSSFSDLAQRFLANTLQRRASLTYASVPSGTVNSDVGNHKVESNGVISQGSFHQTKEKVSHKLSKMSISPRSHYSGQSSPPLEHMKFSFLPMNGSETSKLKLEFPNGNLHESADDLMFPTFQLLPRSDFPSAENGCESDDDTFCRSCPYSSEDILSPRSYSSSELWEQEENSEFEDHNINEANNGALPFDSSSAMDLPGIDSVMPLNNQQNGNHDPMYNSVSMAMQNQDEMPPPPPLPPVQWRLMKPSVDSGEDKNAKTEERFIQSDFPQSPSLTSAQQEGRFAPIAPSFPEPLPPQQLKNMHDVEKLNGHLERNHAAGSKEVKVREELLHQIRNKDQYLQHDQQRLNGHEMPRSYSFNTKNFDERDELLHQIRNKAFNLRRTTTSKPSITSETAPNASVSAILEKANAIRQAFVGSDEGGDDDNWSDM</sequence>
<feature type="region of interest" description="Disordered" evidence="3">
    <location>
        <begin position="538"/>
        <end position="558"/>
    </location>
</feature>
<dbReference type="PANTHER" id="PTHR12902:SF33">
    <property type="entry name" value="PROTEIN SCAR3"/>
    <property type="match status" value="1"/>
</dbReference>
<evidence type="ECO:0000256" key="2">
    <source>
        <dbReference type="RuleBase" id="RU367034"/>
    </source>
</evidence>
<accession>A0A6V7QJX2</accession>
<protein>
    <recommendedName>
        <fullName evidence="2">Protein SCAR</fullName>
    </recommendedName>
    <alternativeName>
        <fullName evidence="2">Protein WAVE</fullName>
    </alternativeName>
</protein>
<dbReference type="InterPro" id="IPR003124">
    <property type="entry name" value="WH2_dom"/>
</dbReference>
<comment type="function">
    <text evidence="2">Involved in regulation of actin and microtubule organization. Part of a WAVE complex that activates the Arp2/3 complex.</text>
</comment>
<dbReference type="Gene3D" id="6.10.280.150">
    <property type="match status" value="2"/>
</dbReference>
<organism evidence="5">
    <name type="scientific">Ananas comosus var. bracteatus</name>
    <name type="common">red pineapple</name>
    <dbReference type="NCBI Taxonomy" id="296719"/>
    <lineage>
        <taxon>Eukaryota</taxon>
        <taxon>Viridiplantae</taxon>
        <taxon>Streptophyta</taxon>
        <taxon>Embryophyta</taxon>
        <taxon>Tracheophyta</taxon>
        <taxon>Spermatophyta</taxon>
        <taxon>Magnoliopsida</taxon>
        <taxon>Liliopsida</taxon>
        <taxon>Poales</taxon>
        <taxon>Bromeliaceae</taxon>
        <taxon>Bromelioideae</taxon>
        <taxon>Ananas</taxon>
    </lineage>
</organism>
<dbReference type="PROSITE" id="PS51082">
    <property type="entry name" value="WH2"/>
    <property type="match status" value="1"/>
</dbReference>
<evidence type="ECO:0000256" key="3">
    <source>
        <dbReference type="SAM" id="MobiDB-lite"/>
    </source>
</evidence>
<feature type="compositionally biased region" description="Polar residues" evidence="3">
    <location>
        <begin position="546"/>
        <end position="557"/>
    </location>
</feature>
<gene>
    <name evidence="5" type="ORF">CB5_LOCUS26452</name>
</gene>